<organism evidence="2 3">
    <name type="scientific">Halioxenophilus aromaticivorans</name>
    <dbReference type="NCBI Taxonomy" id="1306992"/>
    <lineage>
        <taxon>Bacteria</taxon>
        <taxon>Pseudomonadati</taxon>
        <taxon>Pseudomonadota</taxon>
        <taxon>Gammaproteobacteria</taxon>
        <taxon>Alteromonadales</taxon>
        <taxon>Alteromonadaceae</taxon>
        <taxon>Halioxenophilus</taxon>
    </lineage>
</organism>
<feature type="domain" description="Metallo-beta-lactamase" evidence="1">
    <location>
        <begin position="38"/>
        <end position="236"/>
    </location>
</feature>
<accession>A0AAV3U472</accession>
<comment type="caution">
    <text evidence="2">The sequence shown here is derived from an EMBL/GenBank/DDBJ whole genome shotgun (WGS) entry which is preliminary data.</text>
</comment>
<protein>
    <recommendedName>
        <fullName evidence="1">Metallo-beta-lactamase domain-containing protein</fullName>
    </recommendedName>
</protein>
<dbReference type="Gene3D" id="1.25.40.880">
    <property type="entry name" value="Alkyl sulfatase, dimerisation domain"/>
    <property type="match status" value="1"/>
</dbReference>
<dbReference type="RefSeq" id="WP_345422871.1">
    <property type="nucleotide sequence ID" value="NZ_AP031496.1"/>
</dbReference>
<dbReference type="AlphaFoldDB" id="A0AAV3U472"/>
<dbReference type="Pfam" id="PF00753">
    <property type="entry name" value="Lactamase_B"/>
    <property type="match status" value="1"/>
</dbReference>
<evidence type="ECO:0000313" key="3">
    <source>
        <dbReference type="Proteomes" id="UP001409585"/>
    </source>
</evidence>
<reference evidence="3" key="1">
    <citation type="journal article" date="2019" name="Int. J. Syst. Evol. Microbiol.">
        <title>The Global Catalogue of Microorganisms (GCM) 10K type strain sequencing project: providing services to taxonomists for standard genome sequencing and annotation.</title>
        <authorList>
            <consortium name="The Broad Institute Genomics Platform"/>
            <consortium name="The Broad Institute Genome Sequencing Center for Infectious Disease"/>
            <person name="Wu L."/>
            <person name="Ma J."/>
        </authorList>
    </citation>
    <scope>NUCLEOTIDE SEQUENCE [LARGE SCALE GENOMIC DNA]</scope>
    <source>
        <strain evidence="3">JCM 19134</strain>
    </source>
</reference>
<gene>
    <name evidence="2" type="ORF">GCM10025791_26350</name>
</gene>
<dbReference type="GO" id="GO:0046983">
    <property type="term" value="F:protein dimerization activity"/>
    <property type="evidence" value="ECO:0007669"/>
    <property type="project" value="InterPro"/>
</dbReference>
<dbReference type="InterPro" id="IPR029228">
    <property type="entry name" value="Alkyl_sulf_dimr"/>
</dbReference>
<dbReference type="PANTHER" id="PTHR43223:SF2">
    <property type="entry name" value="METALLO-BETA-LACTAMASE DOMAIN-CONTAINING PROTEIN"/>
    <property type="match status" value="1"/>
</dbReference>
<dbReference type="EMBL" id="BAABLX010000024">
    <property type="protein sequence ID" value="GAA4945862.1"/>
    <property type="molecule type" value="Genomic_DNA"/>
</dbReference>
<dbReference type="InterPro" id="IPR052195">
    <property type="entry name" value="Bact_Alkyl/Aryl-Sulfatase"/>
</dbReference>
<keyword evidence="3" id="KW-1185">Reference proteome</keyword>
<dbReference type="Proteomes" id="UP001409585">
    <property type="component" value="Unassembled WGS sequence"/>
</dbReference>
<name>A0AAV3U472_9ALTE</name>
<dbReference type="SMART" id="SM00849">
    <property type="entry name" value="Lactamase_B"/>
    <property type="match status" value="1"/>
</dbReference>
<sequence length="409" mass="45116">MADSKDAKQPHLASLVRAGDAQTEAEKINDFIFMAKDISNAYLVTTDAGDVLINAGFMGSAERNTKVLGPVRSGDLKYIILTQAHADHFGGVPAFKEPGTKIITQQRFTETADFFDRLGPYLHRRSGKLWSGTIKGRTLTVPKIEPDITFDEHYQFELGGRRFEVIATPGGEALDACAVWMPEERVVFTGNLFGPVFMAVPNLCTMRGDKPRSAQRWLDSLDKIRNLEADLLITGHGEPIACTDKIRSNLDQMHAAMSYVLNATLDGMNEGKDVHTLMREVQLPEELALGEFHGKVSWAVRTIWEEHSGWFHHDYTTSLYGVARSSVDIDIAELAGGADKLADRAQIKLANNTPLQAMHLLEIALGAEPKNPRCLALKKQTLETLLEQSGGNNLSETMWLKSEIAATGL</sequence>
<dbReference type="Pfam" id="PF14863">
    <property type="entry name" value="Alkyl_sulf_dimr"/>
    <property type="match status" value="1"/>
</dbReference>
<dbReference type="PANTHER" id="PTHR43223">
    <property type="entry name" value="ALKYL/ARYL-SULFATASE"/>
    <property type="match status" value="1"/>
</dbReference>
<proteinExistence type="predicted"/>
<dbReference type="InterPro" id="IPR036866">
    <property type="entry name" value="RibonucZ/Hydroxyglut_hydro"/>
</dbReference>
<dbReference type="InterPro" id="IPR038536">
    <property type="entry name" value="Alkyl/aryl-sulf_dimr_sf"/>
</dbReference>
<evidence type="ECO:0000259" key="1">
    <source>
        <dbReference type="SMART" id="SM00849"/>
    </source>
</evidence>
<evidence type="ECO:0000313" key="2">
    <source>
        <dbReference type="EMBL" id="GAA4945862.1"/>
    </source>
</evidence>
<dbReference type="Gene3D" id="3.60.15.30">
    <property type="entry name" value="Metallo-beta-lactamase domain"/>
    <property type="match status" value="1"/>
</dbReference>
<dbReference type="SUPFAM" id="SSF56281">
    <property type="entry name" value="Metallo-hydrolase/oxidoreductase"/>
    <property type="match status" value="1"/>
</dbReference>
<dbReference type="InterPro" id="IPR001279">
    <property type="entry name" value="Metallo-B-lactamas"/>
</dbReference>